<gene>
    <name evidence="1" type="ORF">AZ34_00390</name>
</gene>
<dbReference type="AlphaFoldDB" id="A0A016XKW4"/>
<proteinExistence type="predicted"/>
<evidence type="ECO:0000313" key="2">
    <source>
        <dbReference type="Proteomes" id="UP000023268"/>
    </source>
</evidence>
<reference evidence="1 2" key="1">
    <citation type="submission" date="2014-02" db="EMBL/GenBank/DDBJ databases">
        <title>Draft Genome of Hylemonella gracilis isolated from the Niagara River.</title>
        <authorList>
            <person name="Pawlowski D.R."/>
            <person name="Koudelka G.B."/>
        </authorList>
    </citation>
    <scope>NUCLEOTIDE SEQUENCE [LARGE SCALE GENOMIC DNA]</scope>
    <source>
        <strain evidence="1 2">Niagara R</strain>
    </source>
</reference>
<dbReference type="Proteomes" id="UP000023268">
    <property type="component" value="Unassembled WGS sequence"/>
</dbReference>
<organism evidence="1 2">
    <name type="scientific">Hylemonella gracilis str. Niagara R</name>
    <dbReference type="NCBI Taxonomy" id="1458275"/>
    <lineage>
        <taxon>Bacteria</taxon>
        <taxon>Pseudomonadati</taxon>
        <taxon>Pseudomonadota</taxon>
        <taxon>Betaproteobacteria</taxon>
        <taxon>Burkholderiales</taxon>
        <taxon>Comamonadaceae</taxon>
        <taxon>Hylemonella</taxon>
    </lineage>
</organism>
<comment type="caution">
    <text evidence="1">The sequence shown here is derived from an EMBL/GenBank/DDBJ whole genome shotgun (WGS) entry which is preliminary data.</text>
</comment>
<protein>
    <submittedName>
        <fullName evidence="1">Uncharacterized protein</fullName>
    </submittedName>
</protein>
<name>A0A016XKW4_9BURK</name>
<dbReference type="EMBL" id="JEMG01000001">
    <property type="protein sequence ID" value="EYC52734.1"/>
    <property type="molecule type" value="Genomic_DNA"/>
</dbReference>
<accession>A0A016XKW4</accession>
<dbReference type="RefSeq" id="WP_035603538.1">
    <property type="nucleotide sequence ID" value="NZ_JEMG01000001.1"/>
</dbReference>
<evidence type="ECO:0000313" key="1">
    <source>
        <dbReference type="EMBL" id="EYC52734.1"/>
    </source>
</evidence>
<sequence length="78" mass="8513">MKNRTPSSSDYRATLVLDTGELVNIKCPDAAQDELLDSLEIALKLGAWWVASLIEGCSADYLGTAMERVNMRHVVGMA</sequence>